<comment type="caution">
    <text evidence="2">The sequence shown here is derived from an EMBL/GenBank/DDBJ whole genome shotgun (WGS) entry which is preliminary data.</text>
</comment>
<feature type="non-terminal residue" evidence="2">
    <location>
        <position position="81"/>
    </location>
</feature>
<accession>A0AAV2IJB8</accession>
<dbReference type="GO" id="GO:0004725">
    <property type="term" value="F:protein tyrosine phosphatase activity"/>
    <property type="evidence" value="ECO:0007669"/>
    <property type="project" value="InterPro"/>
</dbReference>
<protein>
    <recommendedName>
        <fullName evidence="1">Tyrosine-protein phosphatase domain-containing protein</fullName>
    </recommendedName>
</protein>
<evidence type="ECO:0000313" key="3">
    <source>
        <dbReference type="Proteomes" id="UP001497497"/>
    </source>
</evidence>
<feature type="domain" description="Tyrosine-protein phosphatase" evidence="1">
    <location>
        <begin position="1"/>
        <end position="81"/>
    </location>
</feature>
<proteinExistence type="predicted"/>
<keyword evidence="3" id="KW-1185">Reference proteome</keyword>
<evidence type="ECO:0000259" key="1">
    <source>
        <dbReference type="PROSITE" id="PS50055"/>
    </source>
</evidence>
<feature type="non-terminal residue" evidence="2">
    <location>
        <position position="1"/>
    </location>
</feature>
<dbReference type="Gene3D" id="3.90.190.10">
    <property type="entry name" value="Protein tyrosine phosphatase superfamily"/>
    <property type="match status" value="1"/>
</dbReference>
<evidence type="ECO:0000313" key="2">
    <source>
        <dbReference type="EMBL" id="CAL1544878.1"/>
    </source>
</evidence>
<dbReference type="InterPro" id="IPR029021">
    <property type="entry name" value="Prot-tyrosine_phosphatase-like"/>
</dbReference>
<dbReference type="PROSITE" id="PS50055">
    <property type="entry name" value="TYR_PHOSPHATASE_PTP"/>
    <property type="match status" value="1"/>
</dbReference>
<reference evidence="2 3" key="1">
    <citation type="submission" date="2024-04" db="EMBL/GenBank/DDBJ databases">
        <authorList>
            <consortium name="Genoscope - CEA"/>
            <person name="William W."/>
        </authorList>
    </citation>
    <scope>NUCLEOTIDE SEQUENCE [LARGE SCALE GENOMIC DNA]</scope>
</reference>
<dbReference type="Pfam" id="PF00102">
    <property type="entry name" value="Y_phosphatase"/>
    <property type="match status" value="1"/>
</dbReference>
<sequence length="81" mass="9312">RNQDIITQLPLPTTVVDFWRLITQMKISLVVAFEEQLKTTDSTIGQYLPASQTEKASFPPFHVNMGTLYQGSDWEERKLIV</sequence>
<dbReference type="EMBL" id="CAXITT010000655">
    <property type="protein sequence ID" value="CAL1544878.1"/>
    <property type="molecule type" value="Genomic_DNA"/>
</dbReference>
<organism evidence="2 3">
    <name type="scientific">Lymnaea stagnalis</name>
    <name type="common">Great pond snail</name>
    <name type="synonym">Helix stagnalis</name>
    <dbReference type="NCBI Taxonomy" id="6523"/>
    <lineage>
        <taxon>Eukaryota</taxon>
        <taxon>Metazoa</taxon>
        <taxon>Spiralia</taxon>
        <taxon>Lophotrochozoa</taxon>
        <taxon>Mollusca</taxon>
        <taxon>Gastropoda</taxon>
        <taxon>Heterobranchia</taxon>
        <taxon>Euthyneura</taxon>
        <taxon>Panpulmonata</taxon>
        <taxon>Hygrophila</taxon>
        <taxon>Lymnaeoidea</taxon>
        <taxon>Lymnaeidae</taxon>
        <taxon>Lymnaea</taxon>
    </lineage>
</organism>
<dbReference type="InterPro" id="IPR000242">
    <property type="entry name" value="PTP_cat"/>
</dbReference>
<name>A0AAV2IJB8_LYMST</name>
<dbReference type="AlphaFoldDB" id="A0AAV2IJB8"/>
<gene>
    <name evidence="2" type="ORF">GSLYS_00018361001</name>
</gene>
<dbReference type="Proteomes" id="UP001497497">
    <property type="component" value="Unassembled WGS sequence"/>
</dbReference>
<dbReference type="SUPFAM" id="SSF52799">
    <property type="entry name" value="(Phosphotyrosine protein) phosphatases II"/>
    <property type="match status" value="1"/>
</dbReference>